<dbReference type="OrthoDB" id="524326at2759"/>
<organism evidence="2 3">
    <name type="scientific">Tetrapyrgos nigripes</name>
    <dbReference type="NCBI Taxonomy" id="182062"/>
    <lineage>
        <taxon>Eukaryota</taxon>
        <taxon>Fungi</taxon>
        <taxon>Dikarya</taxon>
        <taxon>Basidiomycota</taxon>
        <taxon>Agaricomycotina</taxon>
        <taxon>Agaricomycetes</taxon>
        <taxon>Agaricomycetidae</taxon>
        <taxon>Agaricales</taxon>
        <taxon>Marasmiineae</taxon>
        <taxon>Marasmiaceae</taxon>
        <taxon>Tetrapyrgos</taxon>
    </lineage>
</organism>
<dbReference type="SUPFAM" id="SSF47473">
    <property type="entry name" value="EF-hand"/>
    <property type="match status" value="1"/>
</dbReference>
<reference evidence="2 3" key="1">
    <citation type="journal article" date="2020" name="ISME J.">
        <title>Uncovering the hidden diversity of litter-decomposition mechanisms in mushroom-forming fungi.</title>
        <authorList>
            <person name="Floudas D."/>
            <person name="Bentzer J."/>
            <person name="Ahren D."/>
            <person name="Johansson T."/>
            <person name="Persson P."/>
            <person name="Tunlid A."/>
        </authorList>
    </citation>
    <scope>NUCLEOTIDE SEQUENCE [LARGE SCALE GENOMIC DNA]</scope>
    <source>
        <strain evidence="2 3">CBS 291.85</strain>
    </source>
</reference>
<dbReference type="Proteomes" id="UP000559256">
    <property type="component" value="Unassembled WGS sequence"/>
</dbReference>
<feature type="domain" description="EF-hand" evidence="1">
    <location>
        <begin position="46"/>
        <end position="81"/>
    </location>
</feature>
<proteinExistence type="predicted"/>
<dbReference type="AlphaFoldDB" id="A0A8H5GDI0"/>
<dbReference type="EMBL" id="JAACJM010000036">
    <property type="protein sequence ID" value="KAF5362972.1"/>
    <property type="molecule type" value="Genomic_DNA"/>
</dbReference>
<protein>
    <recommendedName>
        <fullName evidence="1">EF-hand domain-containing protein</fullName>
    </recommendedName>
</protein>
<dbReference type="InterPro" id="IPR011992">
    <property type="entry name" value="EF-hand-dom_pair"/>
</dbReference>
<comment type="caution">
    <text evidence="2">The sequence shown here is derived from an EMBL/GenBank/DDBJ whole genome shotgun (WGS) entry which is preliminary data.</text>
</comment>
<dbReference type="GO" id="GO:0005509">
    <property type="term" value="F:calcium ion binding"/>
    <property type="evidence" value="ECO:0007669"/>
    <property type="project" value="InterPro"/>
</dbReference>
<dbReference type="InterPro" id="IPR000261">
    <property type="entry name" value="EH_dom"/>
</dbReference>
<keyword evidence="3" id="KW-1185">Reference proteome</keyword>
<dbReference type="PROSITE" id="PS50222">
    <property type="entry name" value="EF_HAND_2"/>
    <property type="match status" value="1"/>
</dbReference>
<dbReference type="Gene3D" id="1.10.238.10">
    <property type="entry name" value="EF-hand"/>
    <property type="match status" value="1"/>
</dbReference>
<gene>
    <name evidence="2" type="ORF">D9758_007125</name>
</gene>
<accession>A0A8H5GDI0</accession>
<dbReference type="InterPro" id="IPR002048">
    <property type="entry name" value="EF_hand_dom"/>
</dbReference>
<evidence type="ECO:0000313" key="2">
    <source>
        <dbReference type="EMBL" id="KAF5362972.1"/>
    </source>
</evidence>
<dbReference type="Pfam" id="PF12763">
    <property type="entry name" value="EH"/>
    <property type="match status" value="1"/>
</dbReference>
<evidence type="ECO:0000259" key="1">
    <source>
        <dbReference type="PROSITE" id="PS50222"/>
    </source>
</evidence>
<evidence type="ECO:0000313" key="3">
    <source>
        <dbReference type="Proteomes" id="UP000559256"/>
    </source>
</evidence>
<sequence length="103" mass="11623">MIRLSAEENILVAQLIAGVTFKNKFGRKKDSISTEDALNLFQGAKLPDEVLLYIFSIADKEEEGYLDREDLGVVVRLIGWAQIGVQVSWAWVHRCMCLCVHEA</sequence>
<name>A0A8H5GDI0_9AGAR</name>